<dbReference type="Pfam" id="PF13673">
    <property type="entry name" value="Acetyltransf_10"/>
    <property type="match status" value="1"/>
</dbReference>
<name>A0A166J4F3_NODSP</name>
<dbReference type="PANTHER" id="PTHR43451:SF1">
    <property type="entry name" value="ACETYLTRANSFERASE"/>
    <property type="match status" value="1"/>
</dbReference>
<evidence type="ECO:0000259" key="1">
    <source>
        <dbReference type="PROSITE" id="PS51186"/>
    </source>
</evidence>
<sequence length="171" mass="19444">MRDRNICLRLAEETDAWVMSAIHIAAIKALPTTFYTRKQLLAWRNYLDKPDGKYILQNMPAEIFWVAVENNMLTGFASFMVDELIALYVHPYYQGKGIGRALVTHFCHEAANQGIDKVITTASLYAEGFYLRLGFTAIKRAPHQLRTGIVVPVTKMSKNLGVAHLKYEHDL</sequence>
<comment type="caution">
    <text evidence="2">The sequence shown here is derived from an EMBL/GenBank/DDBJ whole genome shotgun (WGS) entry which is preliminary data.</text>
</comment>
<dbReference type="InterPro" id="IPR000182">
    <property type="entry name" value="GNAT_dom"/>
</dbReference>
<dbReference type="AlphaFoldDB" id="A0A166J4F3"/>
<dbReference type="PROSITE" id="PS51186">
    <property type="entry name" value="GNAT"/>
    <property type="match status" value="1"/>
</dbReference>
<feature type="domain" description="N-acetyltransferase" evidence="1">
    <location>
        <begin position="14"/>
        <end position="161"/>
    </location>
</feature>
<dbReference type="CDD" id="cd04301">
    <property type="entry name" value="NAT_SF"/>
    <property type="match status" value="1"/>
</dbReference>
<dbReference type="OrthoDB" id="9800797at2"/>
<protein>
    <submittedName>
        <fullName evidence="2">GCN5 family acetyltransferase</fullName>
    </submittedName>
</protein>
<organism evidence="2 3">
    <name type="scientific">Nodularia spumigena CENA596</name>
    <dbReference type="NCBI Taxonomy" id="1819295"/>
    <lineage>
        <taxon>Bacteria</taxon>
        <taxon>Bacillati</taxon>
        <taxon>Cyanobacteriota</taxon>
        <taxon>Cyanophyceae</taxon>
        <taxon>Nostocales</taxon>
        <taxon>Nodulariaceae</taxon>
        <taxon>Nodularia</taxon>
    </lineage>
</organism>
<reference evidence="2 3" key="1">
    <citation type="submission" date="2016-04" db="EMBL/GenBank/DDBJ databases">
        <title>Draft Genome Assembly of the Bloom-forming Cyanobacterium Nodularia spumigena Strain CENA596 in Shrimp Production Ponds.</title>
        <authorList>
            <person name="Popin R.V."/>
            <person name="Rigonato J."/>
            <person name="Abreu V.A."/>
            <person name="Andreote A.P."/>
            <person name="Silveira S.B."/>
            <person name="Odebrecht C."/>
            <person name="Fiore M.F."/>
        </authorList>
    </citation>
    <scope>NUCLEOTIDE SEQUENCE [LARGE SCALE GENOMIC DNA]</scope>
    <source>
        <strain evidence="2 3">CENA596</strain>
    </source>
</reference>
<dbReference type="PANTHER" id="PTHR43451">
    <property type="entry name" value="ACETYLTRANSFERASE (GNAT) FAMILY PROTEIN"/>
    <property type="match status" value="1"/>
</dbReference>
<dbReference type="InterPro" id="IPR016181">
    <property type="entry name" value="Acyl_CoA_acyltransferase"/>
</dbReference>
<gene>
    <name evidence="2" type="ORF">A2T98_13955</name>
</gene>
<dbReference type="InterPro" id="IPR052564">
    <property type="entry name" value="N-acetyltrans/Recomb-assoc"/>
</dbReference>
<dbReference type="SUPFAM" id="SSF55729">
    <property type="entry name" value="Acyl-CoA N-acyltransferases (Nat)"/>
    <property type="match status" value="1"/>
</dbReference>
<evidence type="ECO:0000313" key="2">
    <source>
        <dbReference type="EMBL" id="KZL49216.1"/>
    </source>
</evidence>
<dbReference type="EMBL" id="LWAJ01000187">
    <property type="protein sequence ID" value="KZL49216.1"/>
    <property type="molecule type" value="Genomic_DNA"/>
</dbReference>
<evidence type="ECO:0000313" key="3">
    <source>
        <dbReference type="Proteomes" id="UP000076555"/>
    </source>
</evidence>
<dbReference type="GO" id="GO:0016747">
    <property type="term" value="F:acyltransferase activity, transferring groups other than amino-acyl groups"/>
    <property type="evidence" value="ECO:0007669"/>
    <property type="project" value="InterPro"/>
</dbReference>
<keyword evidence="2" id="KW-0808">Transferase</keyword>
<accession>A0A166J4F3</accession>
<dbReference type="Gene3D" id="3.40.630.30">
    <property type="match status" value="1"/>
</dbReference>
<dbReference type="RefSeq" id="WP_063873286.1">
    <property type="nucleotide sequence ID" value="NZ_CAWMRI010000187.1"/>
</dbReference>
<proteinExistence type="predicted"/>
<dbReference type="Proteomes" id="UP000076555">
    <property type="component" value="Unassembled WGS sequence"/>
</dbReference>